<evidence type="ECO:0000256" key="1">
    <source>
        <dbReference type="ARBA" id="ARBA00013081"/>
    </source>
</evidence>
<dbReference type="PANTHER" id="PTHR13832:SF165">
    <property type="entry name" value="PROTEIN PHOSPHATASE 2C 49-RELATED"/>
    <property type="match status" value="1"/>
</dbReference>
<protein>
    <recommendedName>
        <fullName evidence="1">protein-serine/threonine phosphatase</fullName>
        <ecNumber evidence="1">3.1.3.16</ecNumber>
    </recommendedName>
</protein>
<proteinExistence type="predicted"/>
<evidence type="ECO:0000259" key="7">
    <source>
        <dbReference type="PROSITE" id="PS51746"/>
    </source>
</evidence>
<feature type="region of interest" description="Disordered" evidence="6">
    <location>
        <begin position="1"/>
        <end position="37"/>
    </location>
</feature>
<gene>
    <name evidence="8" type="ORF">A4U43_C10F12150</name>
</gene>
<dbReference type="InterPro" id="IPR036457">
    <property type="entry name" value="PPM-type-like_dom_sf"/>
</dbReference>
<reference evidence="9" key="1">
    <citation type="journal article" date="2017" name="Nat. Commun.">
        <title>The asparagus genome sheds light on the origin and evolution of a young Y chromosome.</title>
        <authorList>
            <person name="Harkess A."/>
            <person name="Zhou J."/>
            <person name="Xu C."/>
            <person name="Bowers J.E."/>
            <person name="Van der Hulst R."/>
            <person name="Ayyampalayam S."/>
            <person name="Mercati F."/>
            <person name="Riccardi P."/>
            <person name="McKain M.R."/>
            <person name="Kakrana A."/>
            <person name="Tang H."/>
            <person name="Ray J."/>
            <person name="Groenendijk J."/>
            <person name="Arikit S."/>
            <person name="Mathioni S.M."/>
            <person name="Nakano M."/>
            <person name="Shan H."/>
            <person name="Telgmann-Rauber A."/>
            <person name="Kanno A."/>
            <person name="Yue Z."/>
            <person name="Chen H."/>
            <person name="Li W."/>
            <person name="Chen Y."/>
            <person name="Xu X."/>
            <person name="Zhang Y."/>
            <person name="Luo S."/>
            <person name="Chen H."/>
            <person name="Gao J."/>
            <person name="Mao Z."/>
            <person name="Pires J.C."/>
            <person name="Luo M."/>
            <person name="Kudrna D."/>
            <person name="Wing R.A."/>
            <person name="Meyers B.C."/>
            <person name="Yi K."/>
            <person name="Kong H."/>
            <person name="Lavrijsen P."/>
            <person name="Sunseri F."/>
            <person name="Falavigna A."/>
            <person name="Ye Y."/>
            <person name="Leebens-Mack J.H."/>
            <person name="Chen G."/>
        </authorList>
    </citation>
    <scope>NUCLEOTIDE SEQUENCE [LARGE SCALE GENOMIC DNA]</scope>
    <source>
        <strain evidence="9">cv. DH0086</strain>
    </source>
</reference>
<dbReference type="Gramene" id="ONK56729">
    <property type="protein sequence ID" value="ONK56729"/>
    <property type="gene ID" value="A4U43_C10F12150"/>
</dbReference>
<dbReference type="InterPro" id="IPR015655">
    <property type="entry name" value="PP2C"/>
</dbReference>
<evidence type="ECO:0000313" key="8">
    <source>
        <dbReference type="EMBL" id="ONK56729.1"/>
    </source>
</evidence>
<dbReference type="AlphaFoldDB" id="A0A5P1E2P7"/>
<sequence length="170" mass="18714">MSNSGSNPDPDPSDHSATTRTPTPDPTPTPTTTPPRQERVLNQGFLMIIVGFLINFGYMGAEMDVIEVLLVANVGDCRVVFCRGGKVIDMSHDHRGSVHAAERLRVENSGGYIDDWYLNGVLSVTRALGDWDMKIPTSATAELRLCILSRQRESVQMKAVLNNPVFQMDP</sequence>
<dbReference type="CDD" id="cd00143">
    <property type="entry name" value="PP2Cc"/>
    <property type="match status" value="1"/>
</dbReference>
<dbReference type="PROSITE" id="PS51746">
    <property type="entry name" value="PPM_2"/>
    <property type="match status" value="1"/>
</dbReference>
<evidence type="ECO:0000313" key="9">
    <source>
        <dbReference type="Proteomes" id="UP000243459"/>
    </source>
</evidence>
<organism evidence="8 9">
    <name type="scientific">Asparagus officinalis</name>
    <name type="common">Garden asparagus</name>
    <dbReference type="NCBI Taxonomy" id="4686"/>
    <lineage>
        <taxon>Eukaryota</taxon>
        <taxon>Viridiplantae</taxon>
        <taxon>Streptophyta</taxon>
        <taxon>Embryophyta</taxon>
        <taxon>Tracheophyta</taxon>
        <taxon>Spermatophyta</taxon>
        <taxon>Magnoliopsida</taxon>
        <taxon>Liliopsida</taxon>
        <taxon>Asparagales</taxon>
        <taxon>Asparagaceae</taxon>
        <taxon>Asparagoideae</taxon>
        <taxon>Asparagus</taxon>
    </lineage>
</organism>
<dbReference type="InterPro" id="IPR001932">
    <property type="entry name" value="PPM-type_phosphatase-like_dom"/>
</dbReference>
<feature type="compositionally biased region" description="Pro residues" evidence="6">
    <location>
        <begin position="23"/>
        <end position="33"/>
    </location>
</feature>
<feature type="domain" description="PPM-type phosphatase" evidence="7">
    <location>
        <begin position="1"/>
        <end position="170"/>
    </location>
</feature>
<dbReference type="Gene3D" id="3.60.40.10">
    <property type="entry name" value="PPM-type phosphatase domain"/>
    <property type="match status" value="1"/>
</dbReference>
<dbReference type="EMBL" id="CM007390">
    <property type="protein sequence ID" value="ONK56729.1"/>
    <property type="molecule type" value="Genomic_DNA"/>
</dbReference>
<keyword evidence="9" id="KW-1185">Reference proteome</keyword>
<comment type="catalytic activity">
    <reaction evidence="4">
        <text>O-phospho-L-seryl-[protein] + H2O = L-seryl-[protein] + phosphate</text>
        <dbReference type="Rhea" id="RHEA:20629"/>
        <dbReference type="Rhea" id="RHEA-COMP:9863"/>
        <dbReference type="Rhea" id="RHEA-COMP:11604"/>
        <dbReference type="ChEBI" id="CHEBI:15377"/>
        <dbReference type="ChEBI" id="CHEBI:29999"/>
        <dbReference type="ChEBI" id="CHEBI:43474"/>
        <dbReference type="ChEBI" id="CHEBI:83421"/>
        <dbReference type="EC" id="3.1.3.16"/>
    </reaction>
</comment>
<name>A0A5P1E2P7_ASPOF</name>
<evidence type="ECO:0000256" key="2">
    <source>
        <dbReference type="ARBA" id="ARBA00022801"/>
    </source>
</evidence>
<keyword evidence="2" id="KW-0378">Hydrolase</keyword>
<dbReference type="Proteomes" id="UP000243459">
    <property type="component" value="Chromosome 10"/>
</dbReference>
<comment type="catalytic activity">
    <reaction evidence="5">
        <text>O-phospho-L-threonyl-[protein] + H2O = L-threonyl-[protein] + phosphate</text>
        <dbReference type="Rhea" id="RHEA:47004"/>
        <dbReference type="Rhea" id="RHEA-COMP:11060"/>
        <dbReference type="Rhea" id="RHEA-COMP:11605"/>
        <dbReference type="ChEBI" id="CHEBI:15377"/>
        <dbReference type="ChEBI" id="CHEBI:30013"/>
        <dbReference type="ChEBI" id="CHEBI:43474"/>
        <dbReference type="ChEBI" id="CHEBI:61977"/>
        <dbReference type="EC" id="3.1.3.16"/>
    </reaction>
</comment>
<dbReference type="SUPFAM" id="SSF81606">
    <property type="entry name" value="PP2C-like"/>
    <property type="match status" value="1"/>
</dbReference>
<accession>A0A5P1E2P7</accession>
<evidence type="ECO:0000256" key="3">
    <source>
        <dbReference type="ARBA" id="ARBA00022912"/>
    </source>
</evidence>
<dbReference type="PANTHER" id="PTHR13832">
    <property type="entry name" value="PROTEIN PHOSPHATASE 2C"/>
    <property type="match status" value="1"/>
</dbReference>
<dbReference type="Pfam" id="PF00481">
    <property type="entry name" value="PP2C"/>
    <property type="match status" value="1"/>
</dbReference>
<evidence type="ECO:0000256" key="5">
    <source>
        <dbReference type="ARBA" id="ARBA00048336"/>
    </source>
</evidence>
<keyword evidence="3" id="KW-0904">Protein phosphatase</keyword>
<dbReference type="EC" id="3.1.3.16" evidence="1"/>
<dbReference type="GO" id="GO:0004722">
    <property type="term" value="F:protein serine/threonine phosphatase activity"/>
    <property type="evidence" value="ECO:0007669"/>
    <property type="project" value="UniProtKB-EC"/>
</dbReference>
<evidence type="ECO:0000256" key="4">
    <source>
        <dbReference type="ARBA" id="ARBA00047761"/>
    </source>
</evidence>
<evidence type="ECO:0000256" key="6">
    <source>
        <dbReference type="SAM" id="MobiDB-lite"/>
    </source>
</evidence>